<gene>
    <name evidence="1" type="ORF">QNL30_28660</name>
</gene>
<evidence type="ECO:0000313" key="1">
    <source>
        <dbReference type="EMBL" id="MDT3244517.1"/>
    </source>
</evidence>
<dbReference type="EMBL" id="JASJMZ010000100">
    <property type="protein sequence ID" value="MDT3244517.1"/>
    <property type="molecule type" value="Genomic_DNA"/>
</dbReference>
<organism evidence="1 2">
    <name type="scientific">Pseudomonas amygdali pv. morsprunorum</name>
    <dbReference type="NCBI Taxonomy" id="129138"/>
    <lineage>
        <taxon>Bacteria</taxon>
        <taxon>Pseudomonadati</taxon>
        <taxon>Pseudomonadota</taxon>
        <taxon>Gammaproteobacteria</taxon>
        <taxon>Pseudomonadales</taxon>
        <taxon>Pseudomonadaceae</taxon>
        <taxon>Pseudomonas</taxon>
        <taxon>Pseudomonas amygdali</taxon>
    </lineage>
</organism>
<sequence length="73" mass="8193">MLLNEYTTYTTLRSLPIAELANPEHRPLLLWFAREIAVPCVAEAFMNILQHGSQKSVPIAVISPQTPEYVNAN</sequence>
<accession>A0AB35R838</accession>
<reference evidence="1" key="1">
    <citation type="submission" date="2023-05" db="EMBL/GenBank/DDBJ databases">
        <title>Development of a Genome-informed protocol for detection of Pseudomonas amygdali pv. morsprunorum using LAMP and PCR.</title>
        <authorList>
            <person name="Diaz D."/>
            <person name="Zamorano A."/>
            <person name="Garcia H."/>
            <person name="Ramos C."/>
            <person name="Cui W."/>
            <person name="Carreras C."/>
            <person name="Beltran M.F."/>
            <person name="Sagredo B."/>
            <person name="Pinto M."/>
            <person name="Fiore N."/>
        </authorList>
    </citation>
    <scope>NUCLEOTIDE SEQUENCE</scope>
    <source>
        <strain evidence="1">S2_Pam</strain>
    </source>
</reference>
<name>A0AB35R838_PSEA0</name>
<comment type="caution">
    <text evidence="1">The sequence shown here is derived from an EMBL/GenBank/DDBJ whole genome shotgun (WGS) entry which is preliminary data.</text>
</comment>
<proteinExistence type="predicted"/>
<dbReference type="RefSeq" id="WP_312002158.1">
    <property type="nucleotide sequence ID" value="NZ_JASJMZ010000100.1"/>
</dbReference>
<dbReference type="Proteomes" id="UP001254709">
    <property type="component" value="Unassembled WGS sequence"/>
</dbReference>
<dbReference type="AlphaFoldDB" id="A0AB35R838"/>
<evidence type="ECO:0000313" key="2">
    <source>
        <dbReference type="Proteomes" id="UP001254709"/>
    </source>
</evidence>
<protein>
    <submittedName>
        <fullName evidence="1">Uncharacterized protein</fullName>
    </submittedName>
</protein>